<dbReference type="InterPro" id="IPR006076">
    <property type="entry name" value="FAD-dep_OxRdtase"/>
</dbReference>
<keyword evidence="4" id="KW-0319">Glycerol metabolism</keyword>
<dbReference type="EMBL" id="BSDE01000002">
    <property type="protein sequence ID" value="GLH72838.1"/>
    <property type="molecule type" value="Genomic_DNA"/>
</dbReference>
<evidence type="ECO:0000256" key="6">
    <source>
        <dbReference type="ARBA" id="ARBA00023002"/>
    </source>
</evidence>
<feature type="domain" description="FAD dependent oxidoreductase" evidence="7">
    <location>
        <begin position="36"/>
        <end position="396"/>
    </location>
</feature>
<evidence type="ECO:0000256" key="2">
    <source>
        <dbReference type="ARBA" id="ARBA00007330"/>
    </source>
</evidence>
<evidence type="ECO:0000259" key="7">
    <source>
        <dbReference type="Pfam" id="PF01266"/>
    </source>
</evidence>
<evidence type="ECO:0000313" key="9">
    <source>
        <dbReference type="EMBL" id="GLH72838.1"/>
    </source>
</evidence>
<sequence length="567" mass="63316">MSRARNADFHVAGKSLAWSARDRADLLTQAQTRDFDLVILGGGITGAGIAREAALRGISFLLVDKGDFAVGTSSRSSKLVHGGLRYLPQGDVGLVRESVMERNWLQRALPHLVRPLAFHYCAFKGSKDTPLMVRLGLTAYDLLSNAFDRFKSPGRHRFLKPDQMAKREPAFCREGLQLAGVYFDTSTDDARLTLETIKEARDLSGGRSVALNYVEAERIRVEAGRVSTVDLVDREGGSRFSVRASCVANATGVWSSETLARAGQEDHRLRPSKGVHVVVPRARIGHHDAFALRRPDDRFVFVLPRGEVSLIGTTDEDYHGPLDDPHCTQAECDYLLDTVNAYFPEARLGTADILSTYAGLRPLVFEEGSPSDNSRQHLIQDPGTGLVSITGGKLTTFRPMAWELLSLCSKRGYLRRLGWRERRRSFSMRRYKVGLSWEAFEAITRDLGMEGALPEATRRYLHQKYGQGAVGILREAKRAPELGQPLMEGHPFCAAEVQHILAFEQAPHLIDVMARRTEMALVVSHRLQGDLATRVAPLLAAYYRWDASRTAEEVQTYLDHIRRTIFF</sequence>
<organism evidence="9 10">
    <name type="scientific">Geothrix limicola</name>
    <dbReference type="NCBI Taxonomy" id="2927978"/>
    <lineage>
        <taxon>Bacteria</taxon>
        <taxon>Pseudomonadati</taxon>
        <taxon>Acidobacteriota</taxon>
        <taxon>Holophagae</taxon>
        <taxon>Holophagales</taxon>
        <taxon>Holophagaceae</taxon>
        <taxon>Geothrix</taxon>
    </lineage>
</organism>
<dbReference type="SUPFAM" id="SSF51905">
    <property type="entry name" value="FAD/NAD(P)-binding domain"/>
    <property type="match status" value="1"/>
</dbReference>
<evidence type="ECO:0000256" key="5">
    <source>
        <dbReference type="ARBA" id="ARBA00022827"/>
    </source>
</evidence>
<evidence type="ECO:0000256" key="1">
    <source>
        <dbReference type="ARBA" id="ARBA00001974"/>
    </source>
</evidence>
<dbReference type="PANTHER" id="PTHR11985">
    <property type="entry name" value="GLYCEROL-3-PHOSPHATE DEHYDROGENASE"/>
    <property type="match status" value="1"/>
</dbReference>
<evidence type="ECO:0000256" key="3">
    <source>
        <dbReference type="ARBA" id="ARBA00022630"/>
    </source>
</evidence>
<protein>
    <submittedName>
        <fullName evidence="9">Glycerol-3-phosphate dehydrogenase</fullName>
    </submittedName>
</protein>
<dbReference type="InterPro" id="IPR038299">
    <property type="entry name" value="DAO_C_sf"/>
</dbReference>
<dbReference type="PANTHER" id="PTHR11985:SF35">
    <property type="entry name" value="ANAEROBIC GLYCEROL-3-PHOSPHATE DEHYDROGENASE SUBUNIT A"/>
    <property type="match status" value="1"/>
</dbReference>
<evidence type="ECO:0000313" key="10">
    <source>
        <dbReference type="Proteomes" id="UP001165069"/>
    </source>
</evidence>
<feature type="domain" description="Alpha-glycerophosphate oxidase C-terminal" evidence="8">
    <location>
        <begin position="444"/>
        <end position="549"/>
    </location>
</feature>
<dbReference type="Gene3D" id="3.30.9.10">
    <property type="entry name" value="D-Amino Acid Oxidase, subunit A, domain 2"/>
    <property type="match status" value="1"/>
</dbReference>
<dbReference type="Pfam" id="PF16901">
    <property type="entry name" value="DAO_C"/>
    <property type="match status" value="1"/>
</dbReference>
<comment type="cofactor">
    <cofactor evidence="1">
        <name>FAD</name>
        <dbReference type="ChEBI" id="CHEBI:57692"/>
    </cofactor>
</comment>
<keyword evidence="6" id="KW-0560">Oxidoreductase</keyword>
<dbReference type="Proteomes" id="UP001165069">
    <property type="component" value="Unassembled WGS sequence"/>
</dbReference>
<comment type="similarity">
    <text evidence="2">Belongs to the FAD-dependent glycerol-3-phosphate dehydrogenase family.</text>
</comment>
<evidence type="ECO:0000259" key="8">
    <source>
        <dbReference type="Pfam" id="PF16901"/>
    </source>
</evidence>
<dbReference type="RefSeq" id="WP_285572849.1">
    <property type="nucleotide sequence ID" value="NZ_BSDE01000002.1"/>
</dbReference>
<accession>A0ABQ5QEP2</accession>
<proteinExistence type="inferred from homology"/>
<keyword evidence="10" id="KW-1185">Reference proteome</keyword>
<dbReference type="InterPro" id="IPR036188">
    <property type="entry name" value="FAD/NAD-bd_sf"/>
</dbReference>
<name>A0ABQ5QEP2_9BACT</name>
<dbReference type="Gene3D" id="1.10.8.870">
    <property type="entry name" value="Alpha-glycerophosphate oxidase, cap domain"/>
    <property type="match status" value="1"/>
</dbReference>
<dbReference type="InterPro" id="IPR000447">
    <property type="entry name" value="G3P_DH_FAD-dep"/>
</dbReference>
<evidence type="ECO:0000256" key="4">
    <source>
        <dbReference type="ARBA" id="ARBA00022798"/>
    </source>
</evidence>
<keyword evidence="3" id="KW-0285">Flavoprotein</keyword>
<gene>
    <name evidence="9" type="primary">glpD2</name>
    <name evidence="9" type="ORF">GETHLI_13400</name>
</gene>
<dbReference type="Gene3D" id="3.50.50.60">
    <property type="entry name" value="FAD/NAD(P)-binding domain"/>
    <property type="match status" value="1"/>
</dbReference>
<keyword evidence="5" id="KW-0274">FAD</keyword>
<dbReference type="InterPro" id="IPR031656">
    <property type="entry name" value="DAO_C"/>
</dbReference>
<comment type="caution">
    <text evidence="9">The sequence shown here is derived from an EMBL/GenBank/DDBJ whole genome shotgun (WGS) entry which is preliminary data.</text>
</comment>
<dbReference type="Pfam" id="PF01266">
    <property type="entry name" value="DAO"/>
    <property type="match status" value="1"/>
</dbReference>
<dbReference type="PRINTS" id="PR01001">
    <property type="entry name" value="FADG3PDH"/>
</dbReference>
<reference evidence="9 10" key="1">
    <citation type="journal article" date="2023" name="Antonie Van Leeuwenhoek">
        <title>Mesoterricola silvestris gen. nov., sp. nov., Mesoterricola sediminis sp. nov., Geothrix oryzae sp. nov., Geothrix edaphica sp. nov., Geothrix rubra sp. nov., and Geothrix limicola sp. nov., six novel members of Acidobacteriota isolated from soils.</title>
        <authorList>
            <person name="Itoh H."/>
            <person name="Sugisawa Y."/>
            <person name="Mise K."/>
            <person name="Xu Z."/>
            <person name="Kuniyasu M."/>
            <person name="Ushijima N."/>
            <person name="Kawano K."/>
            <person name="Kobayashi E."/>
            <person name="Shiratori Y."/>
            <person name="Masuda Y."/>
            <person name="Senoo K."/>
        </authorList>
    </citation>
    <scope>NUCLEOTIDE SEQUENCE [LARGE SCALE GENOMIC DNA]</scope>
    <source>
        <strain evidence="9 10">Red804</strain>
    </source>
</reference>